<dbReference type="InterPro" id="IPR029044">
    <property type="entry name" value="Nucleotide-diphossugar_trans"/>
</dbReference>
<evidence type="ECO:0000313" key="1">
    <source>
        <dbReference type="EMBL" id="BAT24211.1"/>
    </source>
</evidence>
<reference evidence="1" key="2">
    <citation type="journal article" date="2015" name="Sci. Rep.">
        <title>Genetic analysis of capsular polysaccharide synthesis gene clusters in 79 capsular types of Klebsiella spp.</title>
        <authorList>
            <person name="Pan Y.J."/>
            <person name="Lin T.L."/>
            <person name="Chen C.T."/>
            <person name="Chen Y.Y."/>
            <person name="Hsieh P.F."/>
            <person name="Hsu C.R."/>
            <person name="Wu M.C."/>
            <person name="Wang J.T."/>
        </authorList>
    </citation>
    <scope>NUCLEOTIDE SEQUENCE</scope>
    <source>
        <strain evidence="1">SW4</strain>
    </source>
</reference>
<protein>
    <submittedName>
        <fullName evidence="1">Glycosyl transferase</fullName>
    </submittedName>
</protein>
<sequence>MNKKAILIVLYDKEICESTTIESLSELALTETKIVIHNNGPREISLPKEQAQIFNIKGIDFELINSIENKPLSVIYNEFINANLDCELFSIFDDDSYVSSDFVTIISNDSFDIELPKIMSRVDSKVYYPKVDKCIFYEDGSIIGSDVFSIGSGLTISNNVVKKFIKHKMDLFDEHYALYGVDFSFFRRLKKLQNKGEDFKISSNFTLLHSLSKAEVIQSKFRHDERLIDFALTVRHYPSPRLYLSFFKRIAMDLLRFNIGDIALVTKTYLTASHPRCQNK</sequence>
<accession>A0A0P0YSQ8</accession>
<dbReference type="EMBL" id="AB924601">
    <property type="protein sequence ID" value="BAT24211.1"/>
    <property type="molecule type" value="Genomic_DNA"/>
</dbReference>
<name>A0A0P0YSQ8_9ENTR</name>
<dbReference type="SUPFAM" id="SSF53448">
    <property type="entry name" value="Nucleotide-diphospho-sugar transferases"/>
    <property type="match status" value="1"/>
</dbReference>
<gene>
    <name evidence="1" type="primary">wcuS</name>
</gene>
<dbReference type="AlphaFoldDB" id="A0A0P0YSQ8"/>
<dbReference type="GO" id="GO:0016740">
    <property type="term" value="F:transferase activity"/>
    <property type="evidence" value="ECO:0007669"/>
    <property type="project" value="UniProtKB-KW"/>
</dbReference>
<proteinExistence type="predicted"/>
<organism evidence="1">
    <name type="scientific">Klebsiella sp. SW4</name>
    <dbReference type="NCBI Taxonomy" id="1037240"/>
    <lineage>
        <taxon>Bacteria</taxon>
        <taxon>Pseudomonadati</taxon>
        <taxon>Pseudomonadota</taxon>
        <taxon>Gammaproteobacteria</taxon>
        <taxon>Enterobacterales</taxon>
        <taxon>Enterobacteriaceae</taxon>
        <taxon>Klebsiella/Raoultella group</taxon>
        <taxon>Klebsiella</taxon>
    </lineage>
</organism>
<keyword evidence="1" id="KW-0808">Transferase</keyword>
<reference evidence="1" key="1">
    <citation type="submission" date="2014-04" db="EMBL/GenBank/DDBJ databases">
        <authorList>
            <person name="Harrison E."/>
        </authorList>
    </citation>
    <scope>NUCLEOTIDE SEQUENCE</scope>
    <source>
        <strain evidence="1">SW4</strain>
    </source>
</reference>